<reference evidence="8" key="1">
    <citation type="journal article" date="2023" name="Int. J. Syst. Evol. Microbiol.">
        <title>Collibacillus ludicampi gen. nov., sp. nov., a new soil bacterium of the family Alicyclobacillaceae.</title>
        <authorList>
            <person name="Jojima T."/>
            <person name="Ioku Y."/>
            <person name="Fukuta Y."/>
            <person name="Shirasaka N."/>
            <person name="Matsumura Y."/>
            <person name="Mori M."/>
        </authorList>
    </citation>
    <scope>NUCLEOTIDE SEQUENCE</scope>
    <source>
        <strain evidence="8">TP075</strain>
    </source>
</reference>
<evidence type="ECO:0000256" key="4">
    <source>
        <dbReference type="ARBA" id="ARBA00022553"/>
    </source>
</evidence>
<name>A0AAV4LKM8_9BACL</name>
<dbReference type="Proteomes" id="UP001057291">
    <property type="component" value="Unassembled WGS sequence"/>
</dbReference>
<evidence type="ECO:0000256" key="1">
    <source>
        <dbReference type="ARBA" id="ARBA00001976"/>
    </source>
</evidence>
<dbReference type="InterPro" id="IPR003658">
    <property type="entry name" value="Anti-sigma_ant"/>
</dbReference>
<dbReference type="NCBIfam" id="TIGR00377">
    <property type="entry name" value="ant_ant_sig"/>
    <property type="match status" value="1"/>
</dbReference>
<dbReference type="AlphaFoldDB" id="A0AAV4LKM8"/>
<evidence type="ECO:0000256" key="6">
    <source>
        <dbReference type="RuleBase" id="RU003749"/>
    </source>
</evidence>
<organism evidence="8 9">
    <name type="scientific">Collibacillus ludicampi</name>
    <dbReference type="NCBI Taxonomy" id="2771369"/>
    <lineage>
        <taxon>Bacteria</taxon>
        <taxon>Bacillati</taxon>
        <taxon>Bacillota</taxon>
        <taxon>Bacilli</taxon>
        <taxon>Bacillales</taxon>
        <taxon>Alicyclobacillaceae</taxon>
        <taxon>Collibacillus</taxon>
    </lineage>
</organism>
<evidence type="ECO:0000313" key="9">
    <source>
        <dbReference type="Proteomes" id="UP001057291"/>
    </source>
</evidence>
<comment type="caution">
    <text evidence="8">The sequence shown here is derived from an EMBL/GenBank/DDBJ whole genome shotgun (WGS) entry which is preliminary data.</text>
</comment>
<keyword evidence="9" id="KW-1185">Reference proteome</keyword>
<dbReference type="GO" id="GO:0045152">
    <property type="term" value="F:antisigma factor binding"/>
    <property type="evidence" value="ECO:0007669"/>
    <property type="project" value="InterPro"/>
</dbReference>
<dbReference type="Pfam" id="PF01740">
    <property type="entry name" value="STAS"/>
    <property type="match status" value="1"/>
</dbReference>
<comment type="similarity">
    <text evidence="2 6">Belongs to the anti-sigma-factor antagonist family.</text>
</comment>
<protein>
    <recommendedName>
        <fullName evidence="3 6">Anti-sigma F factor antagonist</fullName>
    </recommendedName>
    <alternativeName>
        <fullName evidence="6">Stage II sporulation protein</fullName>
    </alternativeName>
</protein>
<evidence type="ECO:0000259" key="7">
    <source>
        <dbReference type="PROSITE" id="PS50801"/>
    </source>
</evidence>
<dbReference type="GO" id="GO:0043856">
    <property type="term" value="F:anti-sigma factor antagonist activity"/>
    <property type="evidence" value="ECO:0007669"/>
    <property type="project" value="InterPro"/>
</dbReference>
<dbReference type="SUPFAM" id="SSF52091">
    <property type="entry name" value="SpoIIaa-like"/>
    <property type="match status" value="1"/>
</dbReference>
<dbReference type="GO" id="GO:0030435">
    <property type="term" value="P:sporulation resulting in formation of a cellular spore"/>
    <property type="evidence" value="ECO:0007669"/>
    <property type="project" value="UniProtKB-KW"/>
</dbReference>
<dbReference type="NCBIfam" id="TIGR02886">
    <property type="entry name" value="spore_II_AA"/>
    <property type="match status" value="1"/>
</dbReference>
<accession>A0AAV4LKM8</accession>
<evidence type="ECO:0000256" key="5">
    <source>
        <dbReference type="ARBA" id="ARBA00022969"/>
    </source>
</evidence>
<sequence length="118" mass="13161">MSLQVQTKKIGSTLVVRLQGELDHHTAEIVRERVEGELNKDLTPHLIMNLEGLSFMDSSGLGVILGRYKRVSQMGGRMALCSVNDTLLRLFELSGIQKILRIYDSETHALAEIGEVKL</sequence>
<evidence type="ECO:0000313" key="8">
    <source>
        <dbReference type="EMBL" id="GIM48286.1"/>
    </source>
</evidence>
<comment type="function">
    <text evidence="1">In the phosphorylated form it could act as an anti-anti-sigma factor that counteracts SpoIIAB and thus releases sigma f from inhibition.</text>
</comment>
<keyword evidence="5" id="KW-0749">Sporulation</keyword>
<dbReference type="Gene3D" id="3.30.750.24">
    <property type="entry name" value="STAS domain"/>
    <property type="match status" value="1"/>
</dbReference>
<evidence type="ECO:0000256" key="3">
    <source>
        <dbReference type="ARBA" id="ARBA00020784"/>
    </source>
</evidence>
<dbReference type="InterPro" id="IPR014237">
    <property type="entry name" value="Anti-sigma_F_ant"/>
</dbReference>
<dbReference type="RefSeq" id="WP_282201177.1">
    <property type="nucleotide sequence ID" value="NZ_BOQE01000001.1"/>
</dbReference>
<dbReference type="PANTHER" id="PTHR33495">
    <property type="entry name" value="ANTI-SIGMA FACTOR ANTAGONIST TM_1081-RELATED-RELATED"/>
    <property type="match status" value="1"/>
</dbReference>
<dbReference type="InterPro" id="IPR002645">
    <property type="entry name" value="STAS_dom"/>
</dbReference>
<dbReference type="PROSITE" id="PS50801">
    <property type="entry name" value="STAS"/>
    <property type="match status" value="1"/>
</dbReference>
<proteinExistence type="inferred from homology"/>
<evidence type="ECO:0000256" key="2">
    <source>
        <dbReference type="ARBA" id="ARBA00009013"/>
    </source>
</evidence>
<dbReference type="CDD" id="cd07043">
    <property type="entry name" value="STAS_anti-anti-sigma_factors"/>
    <property type="match status" value="1"/>
</dbReference>
<feature type="domain" description="STAS" evidence="7">
    <location>
        <begin position="3"/>
        <end position="113"/>
    </location>
</feature>
<dbReference type="EMBL" id="BOQE01000001">
    <property type="protein sequence ID" value="GIM48286.1"/>
    <property type="molecule type" value="Genomic_DNA"/>
</dbReference>
<dbReference type="InterPro" id="IPR036513">
    <property type="entry name" value="STAS_dom_sf"/>
</dbReference>
<gene>
    <name evidence="8" type="primary">spoIIAA</name>
    <name evidence="8" type="ORF">DNHGIG_38350</name>
</gene>
<keyword evidence="4" id="KW-0597">Phosphoprotein</keyword>
<dbReference type="PANTHER" id="PTHR33495:SF2">
    <property type="entry name" value="ANTI-SIGMA FACTOR ANTAGONIST TM_1081-RELATED"/>
    <property type="match status" value="1"/>
</dbReference>